<dbReference type="HOGENOM" id="CLU_3126057_0_0_1"/>
<sequence>MQHPAAYLKAYIHLYLHLVLIHPYINPHCSCVAFTFMKCGHVLHFICTPV</sequence>
<protein>
    <submittedName>
        <fullName evidence="1">Uncharacterized protein</fullName>
    </submittedName>
</protein>
<organism evidence="1 2">
    <name type="scientific">Thanatephorus cucumeris (strain AG1-IA)</name>
    <name type="common">Rice sheath blight fungus</name>
    <name type="synonym">Rhizoctonia solani</name>
    <dbReference type="NCBI Taxonomy" id="983506"/>
    <lineage>
        <taxon>Eukaryota</taxon>
        <taxon>Fungi</taxon>
        <taxon>Dikarya</taxon>
        <taxon>Basidiomycota</taxon>
        <taxon>Agaricomycotina</taxon>
        <taxon>Agaricomycetes</taxon>
        <taxon>Cantharellales</taxon>
        <taxon>Ceratobasidiaceae</taxon>
        <taxon>Rhizoctonia</taxon>
        <taxon>Rhizoctonia solani AG-1</taxon>
    </lineage>
</organism>
<comment type="caution">
    <text evidence="1">The sequence shown here is derived from an EMBL/GenBank/DDBJ whole genome shotgun (WGS) entry which is preliminary data.</text>
</comment>
<keyword evidence="2" id="KW-1185">Reference proteome</keyword>
<evidence type="ECO:0000313" key="2">
    <source>
        <dbReference type="Proteomes" id="UP000011668"/>
    </source>
</evidence>
<name>L8WMQ6_THACA</name>
<gene>
    <name evidence="1" type="ORF">AG1IA_06734</name>
</gene>
<evidence type="ECO:0000313" key="1">
    <source>
        <dbReference type="EMBL" id="ELU39235.1"/>
    </source>
</evidence>
<reference evidence="1 2" key="1">
    <citation type="journal article" date="2013" name="Nat. Commun.">
        <title>The evolution and pathogenic mechanisms of the rice sheath blight pathogen.</title>
        <authorList>
            <person name="Zheng A."/>
            <person name="Lin R."/>
            <person name="Xu L."/>
            <person name="Qin P."/>
            <person name="Tang C."/>
            <person name="Ai P."/>
            <person name="Zhang D."/>
            <person name="Liu Y."/>
            <person name="Sun Z."/>
            <person name="Feng H."/>
            <person name="Wang Y."/>
            <person name="Chen Y."/>
            <person name="Liang X."/>
            <person name="Fu R."/>
            <person name="Li Q."/>
            <person name="Zhang J."/>
            <person name="Yu X."/>
            <person name="Xie Z."/>
            <person name="Ding L."/>
            <person name="Guan P."/>
            <person name="Tang J."/>
            <person name="Liang Y."/>
            <person name="Wang S."/>
            <person name="Deng Q."/>
            <person name="Li S."/>
            <person name="Zhu J."/>
            <person name="Wang L."/>
            <person name="Liu H."/>
            <person name="Li P."/>
        </authorList>
    </citation>
    <scope>NUCLEOTIDE SEQUENCE [LARGE SCALE GENOMIC DNA]</scope>
    <source>
        <strain evidence="2">AG-1 IA</strain>
    </source>
</reference>
<proteinExistence type="predicted"/>
<dbReference type="AlphaFoldDB" id="L8WMQ6"/>
<dbReference type="Proteomes" id="UP000011668">
    <property type="component" value="Unassembled WGS sequence"/>
</dbReference>
<accession>L8WMQ6</accession>
<dbReference type="EMBL" id="AFRT01001862">
    <property type="protein sequence ID" value="ELU39235.1"/>
    <property type="molecule type" value="Genomic_DNA"/>
</dbReference>